<evidence type="ECO:0000313" key="2">
    <source>
        <dbReference type="EMBL" id="MCC0096399.1"/>
    </source>
</evidence>
<reference evidence="2 3" key="1">
    <citation type="submission" date="2021-08" db="EMBL/GenBank/DDBJ databases">
        <title>Genomic Architecture of Streptomyces flavotricini NGL1 and Streptomyces erythrochromogenes HMS4 With Differential Plant Beneficial attributes and laccase production capabilities.</title>
        <authorList>
            <person name="Salwan R."/>
            <person name="Kaur R."/>
            <person name="Sharma V."/>
        </authorList>
    </citation>
    <scope>NUCLEOTIDE SEQUENCE [LARGE SCALE GENOMIC DNA]</scope>
    <source>
        <strain evidence="2 3">NGL1</strain>
    </source>
</reference>
<evidence type="ECO:0000313" key="3">
    <source>
        <dbReference type="Proteomes" id="UP001520654"/>
    </source>
</evidence>
<comment type="caution">
    <text evidence="2">The sequence shown here is derived from an EMBL/GenBank/DDBJ whole genome shotgun (WGS) entry which is preliminary data.</text>
</comment>
<proteinExistence type="predicted"/>
<feature type="domain" description="DUF7737" evidence="1">
    <location>
        <begin position="62"/>
        <end position="117"/>
    </location>
</feature>
<protein>
    <recommendedName>
        <fullName evidence="1">DUF7737 domain-containing protein</fullName>
    </recommendedName>
</protein>
<organism evidence="2 3">
    <name type="scientific">Streptomyces flavotricini</name>
    <dbReference type="NCBI Taxonomy" id="66888"/>
    <lineage>
        <taxon>Bacteria</taxon>
        <taxon>Bacillati</taxon>
        <taxon>Actinomycetota</taxon>
        <taxon>Actinomycetes</taxon>
        <taxon>Kitasatosporales</taxon>
        <taxon>Streptomycetaceae</taxon>
        <taxon>Streptomyces</taxon>
    </lineage>
</organism>
<dbReference type="EMBL" id="JAINUL010000001">
    <property type="protein sequence ID" value="MCC0096399.1"/>
    <property type="molecule type" value="Genomic_DNA"/>
</dbReference>
<evidence type="ECO:0000259" key="1">
    <source>
        <dbReference type="Pfam" id="PF24879"/>
    </source>
</evidence>
<name>A0ABS8E6P9_9ACTN</name>
<dbReference type="InterPro" id="IPR056639">
    <property type="entry name" value="DUF7737"/>
</dbReference>
<dbReference type="Proteomes" id="UP001520654">
    <property type="component" value="Unassembled WGS sequence"/>
</dbReference>
<sequence>MGRASTTRVPQRLRLSGGRALVGDAGEEAVRERLLDRLRLVGAPRTTCSSAWPASAMTRPGRGDQYLCIVAAGRTAPGAETGYLPFEGDRALALILGRAVMPADDTGITDPMISRQILRERA</sequence>
<dbReference type="Pfam" id="PF24879">
    <property type="entry name" value="DUF7737"/>
    <property type="match status" value="1"/>
</dbReference>
<gene>
    <name evidence="2" type="ORF">K7B10_16710</name>
</gene>
<keyword evidence="3" id="KW-1185">Reference proteome</keyword>
<accession>A0ABS8E6P9</accession>